<dbReference type="PRINTS" id="PR00419">
    <property type="entry name" value="ADXRDTASE"/>
</dbReference>
<dbReference type="GO" id="GO:0005829">
    <property type="term" value="C:cytosol"/>
    <property type="evidence" value="ECO:0007669"/>
    <property type="project" value="TreeGrafter"/>
</dbReference>
<dbReference type="GO" id="GO:0050660">
    <property type="term" value="F:flavin adenine dinucleotide binding"/>
    <property type="evidence" value="ECO:0007669"/>
    <property type="project" value="TreeGrafter"/>
</dbReference>
<dbReference type="AlphaFoldDB" id="A0AB39USR8"/>
<sequence>MTDKRKSVVSGPECEPPVIVLGGGPAGLAAAWKLVEGGARVVVLEAARQVGGLAATQTFEGRDGTYRFDFGGHRFLTRDPELLAFIETLLGDDLLHAERASVIRYRGRVYDYPLSLGNLLTNAPFPLLVGAARDLLLRLIRPPRQAVADDQMSFRDWITARFGPTLYQHFFEGYTAKLWGIDPAHLSGDWAAQRISLIDLRDVARRLLPGRGPSPEPTPGTTGIPGWVSVRSSSACGSGSLKGDARWSPMPASRALRRQGGGSPASGSAVVAGMRSGPRVMWSVRCPCLTSPGCWAAPQP</sequence>
<dbReference type="SUPFAM" id="SSF51905">
    <property type="entry name" value="FAD/NAD(P)-binding domain"/>
    <property type="match status" value="1"/>
</dbReference>
<feature type="region of interest" description="Disordered" evidence="1">
    <location>
        <begin position="239"/>
        <end position="271"/>
    </location>
</feature>
<dbReference type="EMBL" id="CP154858">
    <property type="protein sequence ID" value="XDT70880.1"/>
    <property type="molecule type" value="Genomic_DNA"/>
</dbReference>
<reference evidence="2" key="1">
    <citation type="submission" date="2024-05" db="EMBL/GenBank/DDBJ databases">
        <title>Genome sequencing of novel strain.</title>
        <authorList>
            <person name="Ganbat D."/>
            <person name="Ganbat S."/>
            <person name="Lee S.-J."/>
        </authorList>
    </citation>
    <scope>NUCLEOTIDE SEQUENCE</scope>
    <source>
        <strain evidence="2">SMD15-11</strain>
    </source>
</reference>
<dbReference type="PANTHER" id="PTHR21197:SF0">
    <property type="entry name" value="UDP-GALACTOPYRANOSE MUTASE"/>
    <property type="match status" value="1"/>
</dbReference>
<dbReference type="KEGG" id="tcd:AAIA72_08635"/>
<accession>A0AB39USR8</accession>
<organism evidence="2">
    <name type="scientific">Thermohahella caldifontis</name>
    <dbReference type="NCBI Taxonomy" id="3142973"/>
    <lineage>
        <taxon>Bacteria</taxon>
        <taxon>Pseudomonadati</taxon>
        <taxon>Pseudomonadota</taxon>
        <taxon>Gammaproteobacteria</taxon>
        <taxon>Oceanospirillales</taxon>
        <taxon>Hahellaceae</taxon>
        <taxon>Thermohahella</taxon>
    </lineage>
</organism>
<dbReference type="Gene3D" id="3.50.50.60">
    <property type="entry name" value="FAD/NAD(P)-binding domain"/>
    <property type="match status" value="1"/>
</dbReference>
<evidence type="ECO:0000256" key="1">
    <source>
        <dbReference type="SAM" id="MobiDB-lite"/>
    </source>
</evidence>
<dbReference type="RefSeq" id="WP_369599921.1">
    <property type="nucleotide sequence ID" value="NZ_CP154858.1"/>
</dbReference>
<gene>
    <name evidence="2" type="ORF">AAIA72_08635</name>
</gene>
<dbReference type="PANTHER" id="PTHR21197">
    <property type="entry name" value="UDP-GALACTOPYRANOSE MUTASE"/>
    <property type="match status" value="1"/>
</dbReference>
<dbReference type="Pfam" id="PF13450">
    <property type="entry name" value="NAD_binding_8"/>
    <property type="match status" value="1"/>
</dbReference>
<dbReference type="GO" id="GO:0008767">
    <property type="term" value="F:UDP-galactopyranose mutase activity"/>
    <property type="evidence" value="ECO:0007669"/>
    <property type="project" value="TreeGrafter"/>
</dbReference>
<proteinExistence type="predicted"/>
<name>A0AB39USR8_9GAMM</name>
<dbReference type="InterPro" id="IPR036188">
    <property type="entry name" value="FAD/NAD-bd_sf"/>
</dbReference>
<evidence type="ECO:0000313" key="2">
    <source>
        <dbReference type="EMBL" id="XDT70880.1"/>
    </source>
</evidence>
<protein>
    <submittedName>
        <fullName evidence="2">NAD(P)-binding protein</fullName>
    </submittedName>
</protein>